<evidence type="ECO:0000256" key="1">
    <source>
        <dbReference type="ARBA" id="ARBA00008874"/>
    </source>
</evidence>
<feature type="compositionally biased region" description="Basic and acidic residues" evidence="9">
    <location>
        <begin position="1"/>
        <end position="23"/>
    </location>
</feature>
<evidence type="ECO:0000256" key="4">
    <source>
        <dbReference type="ARBA" id="ARBA00022741"/>
    </source>
</evidence>
<evidence type="ECO:0000259" key="10">
    <source>
        <dbReference type="PROSITE" id="PS50011"/>
    </source>
</evidence>
<feature type="compositionally biased region" description="Basic and acidic residues" evidence="9">
    <location>
        <begin position="172"/>
        <end position="189"/>
    </location>
</feature>
<evidence type="ECO:0000313" key="12">
    <source>
        <dbReference type="Proteomes" id="UP000481288"/>
    </source>
</evidence>
<reference evidence="11 12" key="1">
    <citation type="submission" date="2018-05" db="EMBL/GenBank/DDBJ databases">
        <title>Whole genome sequencing for identification of molecular markers to develop diagnostic detection tools for the regulated plant pathogen Lachnellula willkommii.</title>
        <authorList>
            <person name="Giroux E."/>
            <person name="Bilodeau G."/>
        </authorList>
    </citation>
    <scope>NUCLEOTIDE SEQUENCE [LARGE SCALE GENOMIC DNA]</scope>
    <source>
        <strain evidence="11 12">CBS 625.97</strain>
    </source>
</reference>
<name>A0A7D8URI7_9HELO</name>
<feature type="compositionally biased region" description="Polar residues" evidence="9">
    <location>
        <begin position="217"/>
        <end position="226"/>
    </location>
</feature>
<evidence type="ECO:0000256" key="7">
    <source>
        <dbReference type="ARBA" id="ARBA00047899"/>
    </source>
</evidence>
<evidence type="ECO:0000256" key="5">
    <source>
        <dbReference type="ARBA" id="ARBA00022777"/>
    </source>
</evidence>
<feature type="compositionally biased region" description="Polar residues" evidence="9">
    <location>
        <begin position="239"/>
        <end position="251"/>
    </location>
</feature>
<gene>
    <name evidence="11" type="primary">nak1</name>
    <name evidence="11" type="ORF">LCER1_G005752</name>
</gene>
<keyword evidence="12" id="KW-1185">Reference proteome</keyword>
<feature type="region of interest" description="Disordered" evidence="9">
    <location>
        <begin position="1254"/>
        <end position="1311"/>
    </location>
</feature>
<feature type="compositionally biased region" description="Polar residues" evidence="9">
    <location>
        <begin position="388"/>
        <end position="409"/>
    </location>
</feature>
<feature type="compositionally biased region" description="Polar residues" evidence="9">
    <location>
        <begin position="455"/>
        <end position="467"/>
    </location>
</feature>
<dbReference type="GO" id="GO:0004674">
    <property type="term" value="F:protein serine/threonine kinase activity"/>
    <property type="evidence" value="ECO:0007669"/>
    <property type="project" value="UniProtKB-KW"/>
</dbReference>
<feature type="region of interest" description="Disordered" evidence="9">
    <location>
        <begin position="1"/>
        <end position="25"/>
    </location>
</feature>
<feature type="region of interest" description="Disordered" evidence="9">
    <location>
        <begin position="690"/>
        <end position="773"/>
    </location>
</feature>
<feature type="region of interest" description="Disordered" evidence="9">
    <location>
        <begin position="138"/>
        <end position="251"/>
    </location>
</feature>
<dbReference type="SUPFAM" id="SSF56112">
    <property type="entry name" value="Protein kinase-like (PK-like)"/>
    <property type="match status" value="1"/>
</dbReference>
<evidence type="ECO:0000256" key="9">
    <source>
        <dbReference type="SAM" id="MobiDB-lite"/>
    </source>
</evidence>
<dbReference type="InterPro" id="IPR008271">
    <property type="entry name" value="Ser/Thr_kinase_AS"/>
</dbReference>
<feature type="compositionally biased region" description="Basic and acidic residues" evidence="9">
    <location>
        <begin position="548"/>
        <end position="564"/>
    </location>
</feature>
<dbReference type="InterPro" id="IPR011009">
    <property type="entry name" value="Kinase-like_dom_sf"/>
</dbReference>
<keyword evidence="2" id="KW-0723">Serine/threonine-protein kinase</keyword>
<feature type="region of interest" description="Disordered" evidence="9">
    <location>
        <begin position="383"/>
        <end position="412"/>
    </location>
</feature>
<dbReference type="EMBL" id="QGMG01000441">
    <property type="protein sequence ID" value="TVY53560.1"/>
    <property type="molecule type" value="Genomic_DNA"/>
</dbReference>
<keyword evidence="4" id="KW-0547">Nucleotide-binding</keyword>
<dbReference type="GO" id="GO:0005737">
    <property type="term" value="C:cytoplasm"/>
    <property type="evidence" value="ECO:0007669"/>
    <property type="project" value="TreeGrafter"/>
</dbReference>
<dbReference type="PROSITE" id="PS50011">
    <property type="entry name" value="PROTEIN_KINASE_DOM"/>
    <property type="match status" value="1"/>
</dbReference>
<dbReference type="GO" id="GO:0005524">
    <property type="term" value="F:ATP binding"/>
    <property type="evidence" value="ECO:0007669"/>
    <property type="project" value="UniProtKB-KW"/>
</dbReference>
<evidence type="ECO:0000256" key="8">
    <source>
        <dbReference type="ARBA" id="ARBA00048679"/>
    </source>
</evidence>
<feature type="compositionally biased region" description="Low complexity" evidence="9">
    <location>
        <begin position="495"/>
        <end position="507"/>
    </location>
</feature>
<dbReference type="SMART" id="SM00220">
    <property type="entry name" value="S_TKc"/>
    <property type="match status" value="1"/>
</dbReference>
<comment type="similarity">
    <text evidence="1">Belongs to the protein kinase superfamily. STE Ser/Thr protein kinase family. STE20 subfamily.</text>
</comment>
<dbReference type="InterPro" id="IPR000719">
    <property type="entry name" value="Prot_kinase_dom"/>
</dbReference>
<feature type="region of interest" description="Disordered" evidence="9">
    <location>
        <begin position="1344"/>
        <end position="1365"/>
    </location>
</feature>
<evidence type="ECO:0000256" key="3">
    <source>
        <dbReference type="ARBA" id="ARBA00022679"/>
    </source>
</evidence>
<keyword evidence="5 11" id="KW-0418">Kinase</keyword>
<feature type="region of interest" description="Disordered" evidence="9">
    <location>
        <begin position="1400"/>
        <end position="1423"/>
    </location>
</feature>
<dbReference type="Gene3D" id="1.10.510.10">
    <property type="entry name" value="Transferase(Phosphotransferase) domain 1"/>
    <property type="match status" value="1"/>
</dbReference>
<feature type="compositionally biased region" description="Basic and acidic residues" evidence="9">
    <location>
        <begin position="530"/>
        <end position="541"/>
    </location>
</feature>
<comment type="catalytic activity">
    <reaction evidence="7">
        <text>L-threonyl-[protein] + ATP = O-phospho-L-threonyl-[protein] + ADP + H(+)</text>
        <dbReference type="Rhea" id="RHEA:46608"/>
        <dbReference type="Rhea" id="RHEA-COMP:11060"/>
        <dbReference type="Rhea" id="RHEA-COMP:11605"/>
        <dbReference type="ChEBI" id="CHEBI:15378"/>
        <dbReference type="ChEBI" id="CHEBI:30013"/>
        <dbReference type="ChEBI" id="CHEBI:30616"/>
        <dbReference type="ChEBI" id="CHEBI:61977"/>
        <dbReference type="ChEBI" id="CHEBI:456216"/>
        <dbReference type="EC" id="2.7.11.1"/>
    </reaction>
</comment>
<comment type="catalytic activity">
    <reaction evidence="8">
        <text>L-seryl-[protein] + ATP = O-phospho-L-seryl-[protein] + ADP + H(+)</text>
        <dbReference type="Rhea" id="RHEA:17989"/>
        <dbReference type="Rhea" id="RHEA-COMP:9863"/>
        <dbReference type="Rhea" id="RHEA-COMP:11604"/>
        <dbReference type="ChEBI" id="CHEBI:15378"/>
        <dbReference type="ChEBI" id="CHEBI:29999"/>
        <dbReference type="ChEBI" id="CHEBI:30616"/>
        <dbReference type="ChEBI" id="CHEBI:83421"/>
        <dbReference type="ChEBI" id="CHEBI:456216"/>
        <dbReference type="EC" id="2.7.11.1"/>
    </reaction>
</comment>
<feature type="compositionally biased region" description="Basic and acidic residues" evidence="9">
    <location>
        <begin position="201"/>
        <end position="211"/>
    </location>
</feature>
<evidence type="ECO:0000256" key="6">
    <source>
        <dbReference type="ARBA" id="ARBA00022840"/>
    </source>
</evidence>
<evidence type="ECO:0000313" key="11">
    <source>
        <dbReference type="EMBL" id="TVY53560.1"/>
    </source>
</evidence>
<dbReference type="PANTHER" id="PTHR48012:SF10">
    <property type="entry name" value="FI20177P1"/>
    <property type="match status" value="1"/>
</dbReference>
<protein>
    <submittedName>
        <fullName evidence="11">Serine/threonine-protein kinase nak1</fullName>
    </submittedName>
</protein>
<feature type="compositionally biased region" description="Polar residues" evidence="9">
    <location>
        <begin position="719"/>
        <end position="728"/>
    </location>
</feature>
<feature type="compositionally biased region" description="Pro residues" evidence="9">
    <location>
        <begin position="755"/>
        <end position="773"/>
    </location>
</feature>
<feature type="region of interest" description="Disordered" evidence="9">
    <location>
        <begin position="278"/>
        <end position="320"/>
    </location>
</feature>
<comment type="caution">
    <text evidence="11">The sequence shown here is derived from an EMBL/GenBank/DDBJ whole genome shotgun (WGS) entry which is preliminary data.</text>
</comment>
<keyword evidence="6" id="KW-0067">ATP-binding</keyword>
<sequence length="1592" mass="174388">MSPLKRSGDRLKEKDNQYPRPDDIPILATSKYSDLAGHNYMDYLLKDEHAVNPQPHQRRPTFVTSDTPTWREKIRNAWRSAKGELVIEPTSSQGFHECPGDLAKKVEVEPLGDKSRSPFRAFFWRRNHSQTTKTQLLAGDIPPNLHLAPSMPTQKIQRRSSFHSLYDTSDNETGRQAHRQEDIRRHAVEDNPGNTADVSDDEARRLPKTQEYESLSAEDNTGSTADVSEDGHLGGPSHQFANPSSQRQAHWKNADSNLTGLRPVAIPRMSLEEFTAQLHDRSRPTTPSNGLPAAKASHSLGNRNENRFPAATPSGFPVAKSCDDQKQKILPLPMPRGVTTKWCSEGQEFKSPGTRRANILKPSQTRFPVKPSQQLPSDYDAAAFRNPQPRQAPQHHPTSVNPQTPTSPGATMRCTKFTEPFEFPARSPVTDVDLIKSPPPSKELAVDACAELQAPTTRPCSPHTRSAGSAEALGPDTPLRPAAHRRPRQSSQTYLQPLLLQPLTVVGRGLGRGGNQHPPRDIQSQLQYRKHPEPPPIRIRENLSSTRDIQKQQGEGERGRERELGRGRAIAQGREVGNRSINGIDGSSEVSDNNEVPVGGWMDGMSLGEECQARASLGLARGAQIGRIDNKKRQQPHANDPGLATATAAATGSVHVPATSAPASTGSSNSLVKADRRSLDLFQAHNLAHRARERQPQVQLPDHPRLQRLPSSRQRHNNSKPAQGQGTPSKLALPLVVRPKPDKYSLFPAPHRPRPPLSSPAPTPAPSPSPASPTVPVVTITFEERNSLAEHVESGKTAMMDNKLQVRSTDTNRIRTKAVEDARQMQNAVVEMCNKSGKSPPKYCLTELIGKAIVSVKIIDIDESDTLNPRNADAYGEFLKEVNALKILSENNARNINHVIEALPVGPAMWMVTEFCAGGSIATLMKPTAPGGLQEKWIIPVLRGVAEAIRWVHEADIIHRDIKCANVLITEQGGVQLCDFGVAGIMEQKFDKRTTVIGTPHWMAPELFNPNVSYGKEIDIWAFGSMVYEVATGLPPNVGKVNTFSVLQARHAVSTPRLEGGNYSDNLRDLVAFCLEEAPSARPTIEQIQRHPYIHNTGLKYPTSSLAQLVRAFMVWEQHGGSRKSLFMPGGAQGLGDADSGVTVDSGDWNFSTTPSFGQEVFDNATAQDMFDAYGASVMPPHEEPLRAKTGKRRPPPQALAAPLNPLLKVFDPNTKSNYHDNSKVHYGQMMPPPTSDLPLRDDSARTAIKDTMIDLDGHDSDPGLSSFREDTIKPAGRRMDDEDDFSTMHDFSRPALSDPADANPNRRTQDWTFPSASAIAPPASADPEVSRFPSSYSVPRPAITPGSGARPTLIHHPTEPLGASFGGPGVLGLAQPALERRSMAESLIDLDMSMPDSYSTITRPSTANSDVSTSSEQMAPGNPFEFERHASYQAPVDQAEPSIYIDDTTLPAAINSQTQSRDIADVSDFSVSDVEHDPRDGPSDISQYEVSNNFLDPDYTSMPPPPRPNNISNSFLGSRNEQPYNVSHFPELPEPPSAAALMGTASPAEMAAEFQRILDSLIKQLGAFTDVYVTEEFRPKPKMQQLEGNGL</sequence>
<feature type="compositionally biased region" description="Polar residues" evidence="9">
    <location>
        <begin position="1400"/>
        <end position="1418"/>
    </location>
</feature>
<dbReference type="Pfam" id="PF00069">
    <property type="entry name" value="Pkinase"/>
    <property type="match status" value="1"/>
</dbReference>
<dbReference type="InterPro" id="IPR050629">
    <property type="entry name" value="STE20/SPS1-PAK"/>
</dbReference>
<keyword evidence="3" id="KW-0808">Transferase</keyword>
<dbReference type="OrthoDB" id="248923at2759"/>
<organism evidence="11 12">
    <name type="scientific">Lachnellula cervina</name>
    <dbReference type="NCBI Taxonomy" id="1316786"/>
    <lineage>
        <taxon>Eukaryota</taxon>
        <taxon>Fungi</taxon>
        <taxon>Dikarya</taxon>
        <taxon>Ascomycota</taxon>
        <taxon>Pezizomycotina</taxon>
        <taxon>Leotiomycetes</taxon>
        <taxon>Helotiales</taxon>
        <taxon>Lachnaceae</taxon>
        <taxon>Lachnellula</taxon>
    </lineage>
</organism>
<dbReference type="PROSITE" id="PS00108">
    <property type="entry name" value="PROTEIN_KINASE_ST"/>
    <property type="match status" value="1"/>
</dbReference>
<proteinExistence type="inferred from homology"/>
<accession>A0A7D8URI7</accession>
<feature type="domain" description="Protein kinase" evidence="10">
    <location>
        <begin position="816"/>
        <end position="1094"/>
    </location>
</feature>
<feature type="region of interest" description="Disordered" evidence="9">
    <location>
        <begin position="455"/>
        <end position="564"/>
    </location>
</feature>
<dbReference type="PANTHER" id="PTHR48012">
    <property type="entry name" value="STERILE20-LIKE KINASE, ISOFORM B-RELATED"/>
    <property type="match status" value="1"/>
</dbReference>
<dbReference type="Proteomes" id="UP000481288">
    <property type="component" value="Unassembled WGS sequence"/>
</dbReference>
<feature type="compositionally biased region" description="Basic and acidic residues" evidence="9">
    <location>
        <begin position="1254"/>
        <end position="1293"/>
    </location>
</feature>
<evidence type="ECO:0000256" key="2">
    <source>
        <dbReference type="ARBA" id="ARBA00022527"/>
    </source>
</evidence>